<dbReference type="Proteomes" id="UP000634136">
    <property type="component" value="Unassembled WGS sequence"/>
</dbReference>
<sequence>MHVSEAMLVVASKARFRMENSNSSHHPVNVILGSSEVLKEGRALPKSIREEKLGSPLSWKKQKQENAKQRRVEAQGMLAFLKADSGNEAARGTMVSTGADVVF</sequence>
<organism evidence="2 3">
    <name type="scientific">Senna tora</name>
    <dbReference type="NCBI Taxonomy" id="362788"/>
    <lineage>
        <taxon>Eukaryota</taxon>
        <taxon>Viridiplantae</taxon>
        <taxon>Streptophyta</taxon>
        <taxon>Embryophyta</taxon>
        <taxon>Tracheophyta</taxon>
        <taxon>Spermatophyta</taxon>
        <taxon>Magnoliopsida</taxon>
        <taxon>eudicotyledons</taxon>
        <taxon>Gunneridae</taxon>
        <taxon>Pentapetalae</taxon>
        <taxon>rosids</taxon>
        <taxon>fabids</taxon>
        <taxon>Fabales</taxon>
        <taxon>Fabaceae</taxon>
        <taxon>Caesalpinioideae</taxon>
        <taxon>Cassia clade</taxon>
        <taxon>Senna</taxon>
    </lineage>
</organism>
<feature type="region of interest" description="Disordered" evidence="1">
    <location>
        <begin position="49"/>
        <end position="68"/>
    </location>
</feature>
<evidence type="ECO:0000256" key="1">
    <source>
        <dbReference type="SAM" id="MobiDB-lite"/>
    </source>
</evidence>
<keyword evidence="3" id="KW-1185">Reference proteome</keyword>
<evidence type="ECO:0000313" key="2">
    <source>
        <dbReference type="EMBL" id="KAF7801800.1"/>
    </source>
</evidence>
<dbReference type="EMBL" id="JAAIUW010000013">
    <property type="protein sequence ID" value="KAF7801800.1"/>
    <property type="molecule type" value="Genomic_DNA"/>
</dbReference>
<comment type="caution">
    <text evidence="2">The sequence shown here is derived from an EMBL/GenBank/DDBJ whole genome shotgun (WGS) entry which is preliminary data.</text>
</comment>
<name>A0A834VYU1_9FABA</name>
<reference evidence="2" key="1">
    <citation type="submission" date="2020-09" db="EMBL/GenBank/DDBJ databases">
        <title>Genome-Enabled Discovery of Anthraquinone Biosynthesis in Senna tora.</title>
        <authorList>
            <person name="Kang S.-H."/>
            <person name="Pandey R.P."/>
            <person name="Lee C.-M."/>
            <person name="Sim J.-S."/>
            <person name="Jeong J.-T."/>
            <person name="Choi B.-S."/>
            <person name="Jung M."/>
            <person name="Ginzburg D."/>
            <person name="Zhao K."/>
            <person name="Won S.Y."/>
            <person name="Oh T.-J."/>
            <person name="Yu Y."/>
            <person name="Kim N.-H."/>
            <person name="Lee O.R."/>
            <person name="Lee T.-H."/>
            <person name="Bashyal P."/>
            <person name="Kim T.-S."/>
            <person name="Lee W.-H."/>
            <person name="Kawkins C."/>
            <person name="Kim C.-K."/>
            <person name="Kim J.S."/>
            <person name="Ahn B.O."/>
            <person name="Rhee S.Y."/>
            <person name="Sohng J.K."/>
        </authorList>
    </citation>
    <scope>NUCLEOTIDE SEQUENCE</scope>
    <source>
        <tissue evidence="2">Leaf</tissue>
    </source>
</reference>
<protein>
    <submittedName>
        <fullName evidence="2">Uncharacterized protein</fullName>
    </submittedName>
</protein>
<proteinExistence type="predicted"/>
<evidence type="ECO:0000313" key="3">
    <source>
        <dbReference type="Proteomes" id="UP000634136"/>
    </source>
</evidence>
<gene>
    <name evidence="2" type="ORF">G2W53_040911</name>
</gene>
<dbReference type="AlphaFoldDB" id="A0A834VYU1"/>
<accession>A0A834VYU1</accession>